<accession>A0A7J9HIE0</accession>
<protein>
    <submittedName>
        <fullName evidence="1">Uncharacterized protein</fullName>
    </submittedName>
</protein>
<name>A0A7J9HIE0_9ROSI</name>
<proteinExistence type="predicted"/>
<sequence length="37" mass="4437">MLKQLLILLKNYMLRMLLIEGILKKEVMIMDAKLMFP</sequence>
<dbReference type="EMBL" id="JABFAD010000009">
    <property type="protein sequence ID" value="MBA0809591.1"/>
    <property type="molecule type" value="Genomic_DNA"/>
</dbReference>
<dbReference type="Proteomes" id="UP000593560">
    <property type="component" value="Unassembled WGS sequence"/>
</dbReference>
<evidence type="ECO:0000313" key="1">
    <source>
        <dbReference type="EMBL" id="MBA0809591.1"/>
    </source>
</evidence>
<evidence type="ECO:0000313" key="2">
    <source>
        <dbReference type="Proteomes" id="UP000593560"/>
    </source>
</evidence>
<gene>
    <name evidence="1" type="ORF">Gohar_025232</name>
</gene>
<dbReference type="OrthoDB" id="994021at2759"/>
<keyword evidence="2" id="KW-1185">Reference proteome</keyword>
<organism evidence="1 2">
    <name type="scientific">Gossypium harknessii</name>
    <dbReference type="NCBI Taxonomy" id="34285"/>
    <lineage>
        <taxon>Eukaryota</taxon>
        <taxon>Viridiplantae</taxon>
        <taxon>Streptophyta</taxon>
        <taxon>Embryophyta</taxon>
        <taxon>Tracheophyta</taxon>
        <taxon>Spermatophyta</taxon>
        <taxon>Magnoliopsida</taxon>
        <taxon>eudicotyledons</taxon>
        <taxon>Gunneridae</taxon>
        <taxon>Pentapetalae</taxon>
        <taxon>rosids</taxon>
        <taxon>malvids</taxon>
        <taxon>Malvales</taxon>
        <taxon>Malvaceae</taxon>
        <taxon>Malvoideae</taxon>
        <taxon>Gossypium</taxon>
    </lineage>
</organism>
<reference evidence="1 2" key="1">
    <citation type="journal article" date="2019" name="Genome Biol. Evol.">
        <title>Insights into the evolution of the New World diploid cottons (Gossypium, subgenus Houzingenia) based on genome sequencing.</title>
        <authorList>
            <person name="Grover C.E."/>
            <person name="Arick M.A. 2nd"/>
            <person name="Thrash A."/>
            <person name="Conover J.L."/>
            <person name="Sanders W.S."/>
            <person name="Peterson D.G."/>
            <person name="Frelichowski J.E."/>
            <person name="Scheffler J.A."/>
            <person name="Scheffler B.E."/>
            <person name="Wendel J.F."/>
        </authorList>
    </citation>
    <scope>NUCLEOTIDE SEQUENCE [LARGE SCALE GENOMIC DNA]</scope>
    <source>
        <strain evidence="1">0</strain>
        <tissue evidence="1">Leaf</tissue>
    </source>
</reference>
<dbReference type="AlphaFoldDB" id="A0A7J9HIE0"/>
<comment type="caution">
    <text evidence="1">The sequence shown here is derived from an EMBL/GenBank/DDBJ whole genome shotgun (WGS) entry which is preliminary data.</text>
</comment>